<accession>A0A542YJ04</accession>
<evidence type="ECO:0000313" key="2">
    <source>
        <dbReference type="EMBL" id="TQL48059.1"/>
    </source>
</evidence>
<dbReference type="GO" id="GO:0006508">
    <property type="term" value="P:proteolysis"/>
    <property type="evidence" value="ECO:0007669"/>
    <property type="project" value="InterPro"/>
</dbReference>
<comment type="caution">
    <text evidence="2">The sequence shown here is derived from an EMBL/GenBank/DDBJ whole genome shotgun (WGS) entry which is preliminary data.</text>
</comment>
<keyword evidence="3" id="KW-1185">Reference proteome</keyword>
<dbReference type="EMBL" id="VFOM01000001">
    <property type="protein sequence ID" value="TQL48059.1"/>
    <property type="molecule type" value="Genomic_DNA"/>
</dbReference>
<dbReference type="SUPFAM" id="SSF56601">
    <property type="entry name" value="beta-lactamase/transpeptidase-like"/>
    <property type="match status" value="1"/>
</dbReference>
<dbReference type="Pfam" id="PF00768">
    <property type="entry name" value="Peptidase_S11"/>
    <property type="match status" value="1"/>
</dbReference>
<dbReference type="InterPro" id="IPR012338">
    <property type="entry name" value="Beta-lactam/transpept-like"/>
</dbReference>
<dbReference type="AlphaFoldDB" id="A0A542YJ04"/>
<dbReference type="OrthoDB" id="5241551at2"/>
<protein>
    <submittedName>
        <fullName evidence="2">D-alanyl-D-alanine carboxypeptidase (Penicillin-binding protein 5/6)</fullName>
    </submittedName>
</protein>
<dbReference type="InterPro" id="IPR001967">
    <property type="entry name" value="Peptidase_S11_N"/>
</dbReference>
<reference evidence="2 3" key="1">
    <citation type="submission" date="2019-06" db="EMBL/GenBank/DDBJ databases">
        <title>Sequencing the genomes of 1000 actinobacteria strains.</title>
        <authorList>
            <person name="Klenk H.-P."/>
        </authorList>
    </citation>
    <scope>NUCLEOTIDE SEQUENCE [LARGE SCALE GENOMIC DNA]</scope>
    <source>
        <strain evidence="2 3">DSM 26477</strain>
    </source>
</reference>
<organism evidence="2 3">
    <name type="scientific">Homoserinimonas aerilata</name>
    <dbReference type="NCBI Taxonomy" id="1162970"/>
    <lineage>
        <taxon>Bacteria</taxon>
        <taxon>Bacillati</taxon>
        <taxon>Actinomycetota</taxon>
        <taxon>Actinomycetes</taxon>
        <taxon>Micrococcales</taxon>
        <taxon>Microbacteriaceae</taxon>
        <taxon>Homoserinimonas</taxon>
    </lineage>
</organism>
<keyword evidence="2" id="KW-0121">Carboxypeptidase</keyword>
<dbReference type="Gene3D" id="3.40.710.10">
    <property type="entry name" value="DD-peptidase/beta-lactamase superfamily"/>
    <property type="match status" value="1"/>
</dbReference>
<keyword evidence="2" id="KW-0378">Hydrolase</keyword>
<proteinExistence type="predicted"/>
<name>A0A542YJ04_9MICO</name>
<keyword evidence="2" id="KW-0645">Protease</keyword>
<dbReference type="Proteomes" id="UP000317998">
    <property type="component" value="Unassembled WGS sequence"/>
</dbReference>
<evidence type="ECO:0000313" key="3">
    <source>
        <dbReference type="Proteomes" id="UP000317998"/>
    </source>
</evidence>
<gene>
    <name evidence="2" type="ORF">FB562_1140</name>
</gene>
<dbReference type="RefSeq" id="WP_141880251.1">
    <property type="nucleotide sequence ID" value="NZ_VFOM01000001.1"/>
</dbReference>
<evidence type="ECO:0000259" key="1">
    <source>
        <dbReference type="Pfam" id="PF00768"/>
    </source>
</evidence>
<dbReference type="GO" id="GO:0009002">
    <property type="term" value="F:serine-type D-Ala-D-Ala carboxypeptidase activity"/>
    <property type="evidence" value="ECO:0007669"/>
    <property type="project" value="InterPro"/>
</dbReference>
<sequence>MPNTPNRVYRRRRLAVLGGLTAFITALAYLPLTLLAPIGPYTPSTIDFTTPETAAVELSWPSSSAVAIGAVGFPGVLASSGSADPLPIASITKVIGALVILEAHPLTLGESGPDIAFTETDVGYYWDYRAVLGSVEPVSAGLVLSEYQALQASLISSANNYARSLGVWAFGSDAGFVTATADWLDRNGLHDTTVMEPTGLDPANRSTASDLLELGKLALANPVVAEIVSMSSATLPVMGLIENSNKILGSVGVDGIKTGTLDEAGACLLFSTDVEVGTESITVVGVALGGATHASQYPEVVALIDSLRDDFHSVPITAEGESFGSYSTAWGQHADAVAEQRRDVVVWGETPVTASVSLHPVALAAAGTEVGELLVMAGSDSFSIPLVLDVELSDPGPLWRLSNPGRLAG</sequence>
<feature type="domain" description="Peptidase S11 D-alanyl-D-alanine carboxypeptidase A N-terminal" evidence="1">
    <location>
        <begin position="75"/>
        <end position="284"/>
    </location>
</feature>